<dbReference type="InterPro" id="IPR053790">
    <property type="entry name" value="P5CR-like_CS"/>
</dbReference>
<comment type="catalytic activity">
    <reaction evidence="4">
        <text>L-proline + NAD(+) = (S)-1-pyrroline-5-carboxylate + NADH + 2 H(+)</text>
        <dbReference type="Rhea" id="RHEA:14105"/>
        <dbReference type="ChEBI" id="CHEBI:15378"/>
        <dbReference type="ChEBI" id="CHEBI:17388"/>
        <dbReference type="ChEBI" id="CHEBI:57540"/>
        <dbReference type="ChEBI" id="CHEBI:57945"/>
        <dbReference type="ChEBI" id="CHEBI:60039"/>
        <dbReference type="EC" id="1.5.1.2"/>
    </reaction>
</comment>
<evidence type="ECO:0000256" key="1">
    <source>
        <dbReference type="ARBA" id="ARBA00005525"/>
    </source>
</evidence>
<evidence type="ECO:0000313" key="10">
    <source>
        <dbReference type="Proteomes" id="UP000319897"/>
    </source>
</evidence>
<dbReference type="Gene3D" id="1.10.3730.10">
    <property type="entry name" value="ProC C-terminal domain-like"/>
    <property type="match status" value="1"/>
</dbReference>
<protein>
    <recommendedName>
        <fullName evidence="4 5">Pyrroline-5-carboxylate reductase</fullName>
        <shortName evidence="4">P5C reductase</shortName>
        <shortName evidence="4">P5CR</shortName>
        <ecNumber evidence="4 5">1.5.1.2</ecNumber>
    </recommendedName>
    <alternativeName>
        <fullName evidence="4">PCA reductase</fullName>
    </alternativeName>
</protein>
<feature type="domain" description="Pyrroline-5-carboxylate reductase catalytic N-terminal" evidence="7">
    <location>
        <begin position="18"/>
        <end position="104"/>
    </location>
</feature>
<keyword evidence="4 6" id="KW-0028">Amino-acid biosynthesis</keyword>
<evidence type="ECO:0000256" key="6">
    <source>
        <dbReference type="RuleBase" id="RU003903"/>
    </source>
</evidence>
<dbReference type="InterPro" id="IPR036291">
    <property type="entry name" value="NAD(P)-bd_dom_sf"/>
</dbReference>
<dbReference type="EMBL" id="VFSU01000011">
    <property type="protein sequence ID" value="TPE63661.1"/>
    <property type="molecule type" value="Genomic_DNA"/>
</dbReference>
<dbReference type="RefSeq" id="WP_140926650.1">
    <property type="nucleotide sequence ID" value="NZ_VFSU01000011.1"/>
</dbReference>
<dbReference type="InterPro" id="IPR008927">
    <property type="entry name" value="6-PGluconate_DH-like_C_sf"/>
</dbReference>
<feature type="domain" description="Pyrroline-5-carboxylate reductase dimerisation" evidence="8">
    <location>
        <begin position="166"/>
        <end position="271"/>
    </location>
</feature>
<evidence type="ECO:0000259" key="7">
    <source>
        <dbReference type="Pfam" id="PF03807"/>
    </source>
</evidence>
<organism evidence="9 10">
    <name type="scientific">Sandaracinobacter neustonicus</name>
    <dbReference type="NCBI Taxonomy" id="1715348"/>
    <lineage>
        <taxon>Bacteria</taxon>
        <taxon>Pseudomonadati</taxon>
        <taxon>Pseudomonadota</taxon>
        <taxon>Alphaproteobacteria</taxon>
        <taxon>Sphingomonadales</taxon>
        <taxon>Sphingosinicellaceae</taxon>
        <taxon>Sandaracinobacter</taxon>
    </lineage>
</organism>
<dbReference type="Pfam" id="PF03807">
    <property type="entry name" value="F420_oxidored"/>
    <property type="match status" value="1"/>
</dbReference>
<reference evidence="9 10" key="1">
    <citation type="submission" date="2019-06" db="EMBL/GenBank/DDBJ databases">
        <authorList>
            <person name="Lee I."/>
            <person name="Jang G.I."/>
            <person name="Hwang C.Y."/>
        </authorList>
    </citation>
    <scope>NUCLEOTIDE SEQUENCE [LARGE SCALE GENOMIC DNA]</scope>
    <source>
        <strain evidence="9 10">PAMC 28131</strain>
    </source>
</reference>
<sequence>MFHFQPDPVPPLLSRLWLVGCGAMGGALLSRWLESGLPGEGVTVIDPAPRGLPEPFAGRVVANAAEAGDAPSLVVLGIKPQMLGAIGPGVAAVAGAAPVLSMMAGVRIAALQALFAGPVLRMMPNTPAQIGQGVTALFSERADPVARAGVEWLANAAGSLLWLEEEAQFDAVTALSGSGPAYLFRFIEALASAAEAVGLPAAMARQLALDTVTGSAALAAQSDLSPAALREQVTSPNGTTAAGLQQLDGDGLLTSLMRATVRAATERSRQMAEAAEAVPPKTGVAL</sequence>
<evidence type="ECO:0000256" key="2">
    <source>
        <dbReference type="ARBA" id="ARBA00022857"/>
    </source>
</evidence>
<dbReference type="SUPFAM" id="SSF48179">
    <property type="entry name" value="6-phosphogluconate dehydrogenase C-terminal domain-like"/>
    <property type="match status" value="1"/>
</dbReference>
<dbReference type="GO" id="GO:0004735">
    <property type="term" value="F:pyrroline-5-carboxylate reductase activity"/>
    <property type="evidence" value="ECO:0007669"/>
    <property type="project" value="UniProtKB-UniRule"/>
</dbReference>
<dbReference type="InterPro" id="IPR029036">
    <property type="entry name" value="P5CR_dimer"/>
</dbReference>
<evidence type="ECO:0000256" key="4">
    <source>
        <dbReference type="HAMAP-Rule" id="MF_01925"/>
    </source>
</evidence>
<dbReference type="PANTHER" id="PTHR11645:SF0">
    <property type="entry name" value="PYRROLINE-5-CARBOXYLATE REDUCTASE 3"/>
    <property type="match status" value="1"/>
</dbReference>
<gene>
    <name evidence="4" type="primary">proC</name>
    <name evidence="9" type="ORF">FJQ54_02025</name>
</gene>
<keyword evidence="3 4" id="KW-0560">Oxidoreductase</keyword>
<comment type="catalytic activity">
    <reaction evidence="4 6">
        <text>L-proline + NADP(+) = (S)-1-pyrroline-5-carboxylate + NADPH + 2 H(+)</text>
        <dbReference type="Rhea" id="RHEA:14109"/>
        <dbReference type="ChEBI" id="CHEBI:15378"/>
        <dbReference type="ChEBI" id="CHEBI:17388"/>
        <dbReference type="ChEBI" id="CHEBI:57783"/>
        <dbReference type="ChEBI" id="CHEBI:58349"/>
        <dbReference type="ChEBI" id="CHEBI:60039"/>
        <dbReference type="EC" id="1.5.1.2"/>
    </reaction>
</comment>
<keyword evidence="4" id="KW-0963">Cytoplasm</keyword>
<dbReference type="Proteomes" id="UP000319897">
    <property type="component" value="Unassembled WGS sequence"/>
</dbReference>
<evidence type="ECO:0000313" key="9">
    <source>
        <dbReference type="EMBL" id="TPE63661.1"/>
    </source>
</evidence>
<dbReference type="Pfam" id="PF14748">
    <property type="entry name" value="P5CR_dimer"/>
    <property type="match status" value="1"/>
</dbReference>
<dbReference type="UniPathway" id="UPA00098">
    <property type="reaction ID" value="UER00361"/>
</dbReference>
<name>A0A501XSL7_9SPHN</name>
<evidence type="ECO:0000256" key="3">
    <source>
        <dbReference type="ARBA" id="ARBA00023002"/>
    </source>
</evidence>
<dbReference type="InterPro" id="IPR028939">
    <property type="entry name" value="P5C_Rdtase_cat_N"/>
</dbReference>
<comment type="caution">
    <text evidence="9">The sequence shown here is derived from an EMBL/GenBank/DDBJ whole genome shotgun (WGS) entry which is preliminary data.</text>
</comment>
<comment type="function">
    <text evidence="4">Catalyzes the reduction of 1-pyrroline-5-carboxylate (PCA) to L-proline.</text>
</comment>
<dbReference type="GO" id="GO:0005737">
    <property type="term" value="C:cytoplasm"/>
    <property type="evidence" value="ECO:0007669"/>
    <property type="project" value="UniProtKB-SubCell"/>
</dbReference>
<dbReference type="PIRSF" id="PIRSF000193">
    <property type="entry name" value="Pyrrol-5-carb_rd"/>
    <property type="match status" value="1"/>
</dbReference>
<dbReference type="SUPFAM" id="SSF51735">
    <property type="entry name" value="NAD(P)-binding Rossmann-fold domains"/>
    <property type="match status" value="1"/>
</dbReference>
<dbReference type="Gene3D" id="3.40.50.720">
    <property type="entry name" value="NAD(P)-binding Rossmann-like Domain"/>
    <property type="match status" value="1"/>
</dbReference>
<accession>A0A501XSL7</accession>
<dbReference type="OrthoDB" id="9805754at2"/>
<proteinExistence type="inferred from homology"/>
<dbReference type="PANTHER" id="PTHR11645">
    <property type="entry name" value="PYRROLINE-5-CARBOXYLATE REDUCTASE"/>
    <property type="match status" value="1"/>
</dbReference>
<dbReference type="AlphaFoldDB" id="A0A501XSL7"/>
<comment type="pathway">
    <text evidence="4 6">Amino-acid biosynthesis; L-proline biosynthesis; L-proline from L-glutamate 5-semialdehyde: step 1/1.</text>
</comment>
<evidence type="ECO:0000259" key="8">
    <source>
        <dbReference type="Pfam" id="PF14748"/>
    </source>
</evidence>
<comment type="subcellular location">
    <subcellularLocation>
        <location evidence="4">Cytoplasm</location>
    </subcellularLocation>
</comment>
<comment type="similarity">
    <text evidence="1 4 6">Belongs to the pyrroline-5-carboxylate reductase family.</text>
</comment>
<dbReference type="GO" id="GO:0055129">
    <property type="term" value="P:L-proline biosynthetic process"/>
    <property type="evidence" value="ECO:0007669"/>
    <property type="project" value="UniProtKB-UniRule"/>
</dbReference>
<dbReference type="EC" id="1.5.1.2" evidence="4 5"/>
<keyword evidence="4 6" id="KW-0641">Proline biosynthesis</keyword>
<evidence type="ECO:0000256" key="5">
    <source>
        <dbReference type="NCBIfam" id="TIGR00112"/>
    </source>
</evidence>
<keyword evidence="10" id="KW-1185">Reference proteome</keyword>
<dbReference type="PROSITE" id="PS00521">
    <property type="entry name" value="P5CR"/>
    <property type="match status" value="1"/>
</dbReference>
<dbReference type="InterPro" id="IPR000304">
    <property type="entry name" value="Pyrroline-COOH_reductase"/>
</dbReference>
<dbReference type="HAMAP" id="MF_01925">
    <property type="entry name" value="P5C_reductase"/>
    <property type="match status" value="1"/>
</dbReference>
<dbReference type="FunFam" id="1.10.3730.10:FF:000001">
    <property type="entry name" value="Pyrroline-5-carboxylate reductase"/>
    <property type="match status" value="1"/>
</dbReference>
<keyword evidence="2 4" id="KW-0521">NADP</keyword>
<dbReference type="NCBIfam" id="TIGR00112">
    <property type="entry name" value="proC"/>
    <property type="match status" value="1"/>
</dbReference>